<dbReference type="OrthoDB" id="9779761at2"/>
<dbReference type="InterPro" id="IPR003615">
    <property type="entry name" value="HNH_nuc"/>
</dbReference>
<keyword evidence="3" id="KW-1185">Reference proteome</keyword>
<dbReference type="CDD" id="cd00085">
    <property type="entry name" value="HNHc"/>
    <property type="match status" value="1"/>
</dbReference>
<dbReference type="Gene3D" id="1.10.30.50">
    <property type="match status" value="1"/>
</dbReference>
<protein>
    <recommendedName>
        <fullName evidence="1">HNH domain-containing protein</fullName>
    </recommendedName>
</protein>
<reference evidence="2" key="1">
    <citation type="submission" date="2016-10" db="EMBL/GenBank/DDBJ databases">
        <authorList>
            <person name="See-Too W.S."/>
        </authorList>
    </citation>
    <scope>NUCLEOTIDE SEQUENCE</scope>
    <source>
        <strain evidence="2">L10.15</strain>
    </source>
</reference>
<name>A0A1B1RZB5_9BACL</name>
<dbReference type="InterPro" id="IPR002711">
    <property type="entry name" value="HNH"/>
</dbReference>
<evidence type="ECO:0000313" key="2">
    <source>
        <dbReference type="EMBL" id="ANU26283.1"/>
    </source>
</evidence>
<dbReference type="Proteomes" id="UP000053354">
    <property type="component" value="Chromosome"/>
</dbReference>
<dbReference type="GO" id="GO:0004519">
    <property type="term" value="F:endonuclease activity"/>
    <property type="evidence" value="ECO:0007669"/>
    <property type="project" value="InterPro"/>
</dbReference>
<evidence type="ECO:0000259" key="1">
    <source>
        <dbReference type="Pfam" id="PF01844"/>
    </source>
</evidence>
<evidence type="ECO:0000313" key="3">
    <source>
        <dbReference type="Proteomes" id="UP000053354"/>
    </source>
</evidence>
<dbReference type="GO" id="GO:0003676">
    <property type="term" value="F:nucleic acid binding"/>
    <property type="evidence" value="ECO:0007669"/>
    <property type="project" value="InterPro"/>
</dbReference>
<dbReference type="AlphaFoldDB" id="A0A1B1RZB5"/>
<gene>
    <name evidence="2" type="ORF">I858_004455</name>
</gene>
<proteinExistence type="predicted"/>
<dbReference type="KEGG" id="pll:I858_004455"/>
<dbReference type="GO" id="GO:0008270">
    <property type="term" value="F:zinc ion binding"/>
    <property type="evidence" value="ECO:0007669"/>
    <property type="project" value="InterPro"/>
</dbReference>
<feature type="domain" description="HNH" evidence="1">
    <location>
        <begin position="177"/>
        <end position="232"/>
    </location>
</feature>
<sequence length="254" mass="28868">MEWIIPANSKIYNYEKAFSTYEQIDWKQSANYQVGDIIYIYATMPVKKILYKTNVVEVDLGPSEGYQNPGDWIDKNGFDSFKEVKRFVRLEIEDHVDNEALSLDALLKNGLNGAPQGPLKVSTVLSSYIEKHMSGQIFPDEVSEELEEGQKVKVAVNRYERNPIARKKCIEIHGDSCAVCSMNFGEIYGEVGEGFIHVHHVNPLHEIGKQHVIDYEKDLVPVCPNCHSMLHRKVNGNVLSVDELKKEISEKSIL</sequence>
<organism evidence="2 3">
    <name type="scientific">Planococcus versutus</name>
    <dbReference type="NCBI Taxonomy" id="1302659"/>
    <lineage>
        <taxon>Bacteria</taxon>
        <taxon>Bacillati</taxon>
        <taxon>Bacillota</taxon>
        <taxon>Bacilli</taxon>
        <taxon>Bacillales</taxon>
        <taxon>Caryophanaceae</taxon>
        <taxon>Planococcus</taxon>
    </lineage>
</organism>
<dbReference type="RefSeq" id="WP_049694950.1">
    <property type="nucleotide sequence ID" value="NZ_CP016540.2"/>
</dbReference>
<accession>A0A1B1RZB5</accession>
<dbReference type="EMBL" id="CP016540">
    <property type="protein sequence ID" value="ANU26283.1"/>
    <property type="molecule type" value="Genomic_DNA"/>
</dbReference>
<dbReference type="Pfam" id="PF01844">
    <property type="entry name" value="HNH"/>
    <property type="match status" value="1"/>
</dbReference>